<proteinExistence type="predicted"/>
<evidence type="ECO:0000313" key="2">
    <source>
        <dbReference type="Proteomes" id="UP000245535"/>
    </source>
</evidence>
<protein>
    <submittedName>
        <fullName evidence="1">Putative secreted protein (Por secretion system target)</fullName>
    </submittedName>
</protein>
<name>A0A315ZC81_SEDFL</name>
<keyword evidence="2" id="KW-1185">Reference proteome</keyword>
<dbReference type="InterPro" id="IPR043504">
    <property type="entry name" value="Peptidase_S1_PA_chymotrypsin"/>
</dbReference>
<dbReference type="NCBIfam" id="TIGR04183">
    <property type="entry name" value="Por_Secre_tail"/>
    <property type="match status" value="1"/>
</dbReference>
<accession>A0A315ZC81</accession>
<reference evidence="1 2" key="1">
    <citation type="submission" date="2018-03" db="EMBL/GenBank/DDBJ databases">
        <title>Genomic Encyclopedia of Archaeal and Bacterial Type Strains, Phase II (KMG-II): from individual species to whole genera.</title>
        <authorList>
            <person name="Goeker M."/>
        </authorList>
    </citation>
    <scope>NUCLEOTIDE SEQUENCE [LARGE SCALE GENOMIC DNA]</scope>
    <source>
        <strain evidence="1 2">DSM 28229</strain>
    </source>
</reference>
<sequence length="4115" mass="447958">MVKRFFYFSKYFLFLFFSMLNVNLLFAQWAVKLETVASEDSPPIYDLVFEGEIIDQGTTTASNYSITSSTLGLEVNGSSVSVGSEISDPTQLYLKGGFSISSSLKFLFSCGPQNHTGYTSSKAINTSLNPSLTKTVTQSATGSLTKLYKAAEFCDFNTGPKEELTVGFFGKLTATFWVEPTESFEGEIDLPIGDQCWNSQFGVEFTGSDAYDQYLTWEVQDVDGSWIEFASGMANPSLDLSEEGTLRQNNTLVEEGDIDIRVYVPNNVGSFGMGTQTISLKKPLPKLKSVTTIAPECKGGTNGEIHIEFESPFPSNFEVTGFVLRPTKSLCDYFSEIAKSPNPNDPDPQNLSSVLVAGQVYNLTENGLKNSSSIVLKGDETQILTHLESYETLEIGEGEFTILYESSNPAYCFEKGSCSDGEYTGGYYIQESIEINTIDYHQELKTGIDELEVSLSSIAPNCLNVTDNSVELTTNYDSEYFTLVFNELSSTEYKLISIETLSSFTADESNYKATINGNSTLGFFETEESYLAILIDKCVYINIPKDSEGNVFTLNQVYDPTELTYLANLSDAIGKTEVITLTESTSTPSITLNDLTNVACYGGNNGEYKFNLVNFLGNPSYQLYKDNAKVTKTVSFSSGLGQITGLEVGNYTIVVRDDCQSDVGFPNTFTETEGLVSLSFSITEPSSPLSVKFEGRDYTSTSNDINKKVCIGESYTFGYSINANGSGGTSGVSVEVNDEAYTEGNISLSAGENTVIFTSNSCSSSITFNIAITEYTAPSLTLTPIDVQGCFGGNNGAIEIALEVDEDDPGTYSYKLDGTTPSYEFTDNSISDQKKAWTARLTEFSSGTFTVNATGGCISSSLSESATINEPVQLSITNLSSSDPTIVGGNNGQITFMVNGEGEDNGSGVNRIISFTSLPNGFGIVHDSGNSYKLDPLSSNTTIELSDNSSKIITVTDLVPHTYTFHLYSASLSDCKTDSKSLTVLENSNEPTLSVAGTTREILNEIVTTHVDGRKDVSKFGEKAEIKFTMSTVTLPATFELRQLDSHDEESVIRSIDVDNLSEVITFSDIIPGQENKYRIYVKESVGQVDYDGYRLLPLTDASDDTFYLTQPDEIVITTTITTVAEDINTNPSTKYQIKCNGGVADPVKISVEGGEAPFNITITKSNDIAYNFTQTGVAEESEIQLSSLTEGTYTISVTDYNSINKQIDFTLEAPDQLDITYSHTDATCFNRNNASISISGVTGGIAPYTVELYKNGSYNQKIENLASSSATLFEGLYSGNYTVKVIDSESCSISTNTITLGQPTNPISVSLIESVKPACFNENTGAIKLNVTGGTPSADGNYNVYIFDENGERVFDETTIYTLNPSDQFVKDTDGNSLIFDSDQYKIVVTDEYNCSCEEAIDENSQNLTLRDNSSLIIGETVAEFDYEVDAFPAIQLNASTITPSCRDASNGKIVLNNITGGNLVHSNAYRVIVYRNNSDVPLNFNLIDGEYVYDASSSAAAIAYVNGSLNITGLEQGTYQLEIGYMLENGEFCFQPSESVTINQAPIVTLTQESYMLTDVSICHGQNNGQIDYSIRSSLADNRNLIFELIKNEEVIRTIDDKVNDTTNPIQVSFQNLGEGSYTVKVYLECFSVLIEETLTSSTFQISEPSELILTEVLAQHREVSLKNARDGVMELSISGDGDPTEGRVLWIDDLEEGYGFELVSSNTYRLTEAGADSIYISNNSELIIRIEELYEGSYNVMLASATTLSCSTSVTVNIDAPNQPSMSFEASSTRVALDQILTTRPTYGYEDYDVVEPGDLGSIRFKMGTVITPAQLELRSASDTSYTLLSAISDSVTVSGIDPGVAYELFVRENSDVETLNYDGFRLLPIEEEVSSFELREPAPLAIVVDSLTTDSQLAISCFEGLADSIAVEVSGGVPPYTVEVFSDEITVGLSNVQSDTFILNQLTEDTYSVQITDANGYDSTFTHAFEINDPDQIELFYSLREVNCNGDANGIVYIDSIKGGTKPYTINLRKDGNIVSSRTNNNGNAIAQFSGLISGSYQIEIIDAAACTTFLVNGEQSTSYEVEILQPKKLKVVLLESIKPECLGEFTGGIRLKVEGGRPWNGREYKVYSSLVEDTSLPNQYYTVDTLTYNVVDGEGDHLVFDSLEYYLTVTDSLACPCEIVDKENAYPNEVVLDNRTSDHLFEFAYKVASYPRISLSTSQDGPFCYGANDGVFHIRNISGGSPSIVGDYTISIRSGTDTLTFSENPDGSYVYDSNATTTLLNYSDSLDLSGFVAGDYQFDVYYDISEDQLCKDDSVFSFRFEGPEPITRMNENFGAPICNDGYDATYTINLNGGRSEDYQILLSEQEFDGNKSNFNWTDLTISDSILIDFSYQRVSEDFKVYASWNDSNSLKIYGLKGGEDFNFYVRDRIYFDQNNEDKAEYNLGSCEELFEFTTENANEIAYQLTDKEDLSCYEGGDGQLGFEIIGGDNDRLYTITLSNNSQDYQFVDIPLNTKVIFTDLAAGKYTVLIEDSLGCSVSSNDIQLSQPNLNRIVEIRSQLQACDIYTLEVRMDGNPSNYDFEVSTTPDFEIENTSSYTSHLIENIGVGDYWVRAINTENGSCFVEDSISLLAQSFVISSVEGESMDDVQQIQLSCFGDLTDVHLEVVEGNVGQVEYAMFEDADGNNIIESWTLTNSFELGEGTYYFRAKDSFDCLSEVFELQITAPEQLIVDHIVIEDAACSNAANGVLSFNLTGGVSPYLIQIGDLSFNVNEDDLIANTFTIYNLEEGIHTLRVVDDSLCSISQEVTVETTDELSINLLEVTPDYCQFNNGGGKLGVEGNLSTINWSYQLDQIGAQKNSLFVDLECNFDGLAAGDYIFFAEDDSTTCSVSLLVSIPSEDAFSFSFTPIDLAACGEANGTGVIEVISSDVIENSYEIIDLDESLSLDSANSTLGLFYISGLSAGVNYPITINAESNCSVAQYISIGSIDGPSLFDSSLVSSPTCELSNGTYSISFTGGSAPYQITSLSNGASISKASEIVSEESVLISKLGAGTHYVSFSDSRGCSNTLSFTIESVREEFGSHTFEKTPSHCGQADGSIVFLPDNAEDYTASEYVWYSEEWQQIALGSSISDISAGVYYLEIRRADSCGDTLQVSLADSEVQPQITNVETTVSACNKAIGTAKVSSTLNVTTALAYVWFNLNGDEIAETQVDSLTSLSAGEYSVKLLDQNGCESERFYFSITEMEAMEVVSVSLKDVSCNGGNDGSISVDITKGLAPYRYSWDGGAFVEGLSTKENLAAETHSLQVLDANNCLFEITTASNILVINEPNILSVFAESQDLSCFGGENGQATLSYFGGTPPYAFKWYNESLETIATTEQVNDLAVGKYFIEIQDANNCLALDSIELIAPDSLELTLVAVLSPSCTEGSDATASVQVSGGTLPYTYLWDNGETTLLADSLTSGIHSVTVMDAMRCSKTLEVSIPERSPITYDYEVTDPLCEGDNNGTLTLNISGGAGEYFVDWGNEVIGTTRTGLGLGSYTFTITDKNGCQLTDAVTIGNQPTSLVATLDSVTALSCYGGADAAIKIAIEGGTAPYQVSWSNNKRGTNISGLTSGTYIATVTDSQNCQTTLSVVVAEPEGITIVIPDSLKQQPSCYGGTDGMITPLVSGGEKPYTFTWSNASKDSIATQLISGVYSLTVQDVNGCSSFFSNIKLGEPEQIVLALDSLQEPLCVGASNGEIYLSASGGDGQYEFVWEDSLIASSRTDLSAGKYVVTVYDGEGCSDELIVRLTDPEPLNLSISPTMPICFESCSGQAEAVVTGGTAPYTYTWSSGSKTQQATDLCEGTYTLIVQDANGCEVEGSVTLIDPAPLEITEIELEYTLCEGQELVLNPDGYASYQWTSVNGLDYYNSEIVLTEAGTYTLNVSSEDGCLAEKSFTLNYLENTLETDFVISSEAVVGDTVVFVDVTWPRTDNVTWSYPESDKVEILETDSIHRQEVIFSEEGSYEFTMYVASELGCVDSVTKWVEVVASSDIETNTRKQENDSNIINIQAKPNPVSNLLSVKVDLEKAEPVRLILRGMLGRVYFEYLENSGSTQVSTEWDVSQLPTGMYIIEIISVTERSSRKVSKY</sequence>
<dbReference type="Gene3D" id="2.60.40.740">
    <property type="match status" value="4"/>
</dbReference>
<organism evidence="1 2">
    <name type="scientific">Sediminitomix flava</name>
    <dbReference type="NCBI Taxonomy" id="379075"/>
    <lineage>
        <taxon>Bacteria</taxon>
        <taxon>Pseudomonadati</taxon>
        <taxon>Bacteroidota</taxon>
        <taxon>Cytophagia</taxon>
        <taxon>Cytophagales</taxon>
        <taxon>Flammeovirgaceae</taxon>
        <taxon>Sediminitomix</taxon>
    </lineage>
</organism>
<dbReference type="Proteomes" id="UP000245535">
    <property type="component" value="Unassembled WGS sequence"/>
</dbReference>
<dbReference type="InterPro" id="IPR026444">
    <property type="entry name" value="Secre_tail"/>
</dbReference>
<dbReference type="Gene3D" id="2.40.10.10">
    <property type="entry name" value="Trypsin-like serine proteases"/>
    <property type="match status" value="1"/>
</dbReference>
<comment type="caution">
    <text evidence="1">The sequence shown here is derived from an EMBL/GenBank/DDBJ whole genome shotgun (WGS) entry which is preliminary data.</text>
</comment>
<dbReference type="Pfam" id="PF13573">
    <property type="entry name" value="SprB"/>
    <property type="match status" value="9"/>
</dbReference>
<gene>
    <name evidence="1" type="ORF">BC781_102248</name>
</gene>
<evidence type="ECO:0000313" key="1">
    <source>
        <dbReference type="EMBL" id="PWJ42703.1"/>
    </source>
</evidence>
<dbReference type="InterPro" id="IPR025667">
    <property type="entry name" value="SprB_repeat"/>
</dbReference>
<dbReference type="EMBL" id="QGDO01000002">
    <property type="protein sequence ID" value="PWJ42703.1"/>
    <property type="molecule type" value="Genomic_DNA"/>
</dbReference>